<gene>
    <name evidence="2" type="ORF">AWM70_11410</name>
</gene>
<name>A0A1B1N123_9BACL</name>
<dbReference type="AlphaFoldDB" id="A0A1B1N123"/>
<dbReference type="EMBL" id="CP014167">
    <property type="protein sequence ID" value="ANS75134.1"/>
    <property type="molecule type" value="Genomic_DNA"/>
</dbReference>
<keyword evidence="3" id="KW-1185">Reference proteome</keyword>
<dbReference type="InterPro" id="IPR019076">
    <property type="entry name" value="Spore_lipoprot_YhcN/YlaJ-like"/>
</dbReference>
<dbReference type="Pfam" id="PF09580">
    <property type="entry name" value="Spore_YhcN_YlaJ"/>
    <property type="match status" value="1"/>
</dbReference>
<feature type="region of interest" description="Disordered" evidence="1">
    <location>
        <begin position="98"/>
        <end position="147"/>
    </location>
</feature>
<evidence type="ECO:0000313" key="2">
    <source>
        <dbReference type="EMBL" id="ANS75134.1"/>
    </source>
</evidence>
<evidence type="ECO:0008006" key="4">
    <source>
        <dbReference type="Google" id="ProtNLM"/>
    </source>
</evidence>
<organism evidence="2 3">
    <name type="scientific">Paenibacillus yonginensis</name>
    <dbReference type="NCBI Taxonomy" id="1462996"/>
    <lineage>
        <taxon>Bacteria</taxon>
        <taxon>Bacillati</taxon>
        <taxon>Bacillota</taxon>
        <taxon>Bacilli</taxon>
        <taxon>Bacillales</taxon>
        <taxon>Paenibacillaceae</taxon>
        <taxon>Paenibacillus</taxon>
    </lineage>
</organism>
<dbReference type="KEGG" id="pyg:AWM70_11410"/>
<evidence type="ECO:0000256" key="1">
    <source>
        <dbReference type="SAM" id="MobiDB-lite"/>
    </source>
</evidence>
<evidence type="ECO:0000313" key="3">
    <source>
        <dbReference type="Proteomes" id="UP000092573"/>
    </source>
</evidence>
<sequence length="147" mass="15813">MEQLASRVPGVKSAHVVMLGNTAVIGIDVDGKLDRSRVGTIKYSVAEAVHKDPRGANAIVTADADVSHRLAEIGASIREGRPIEGMANEMADLVGRLVPQLPSDVQENEDNQQISPSAGPVKGQNVQNPAQRRQETPAQRPHQQMIR</sequence>
<dbReference type="STRING" id="1462996.AWM70_11410"/>
<proteinExistence type="predicted"/>
<dbReference type="Proteomes" id="UP000092573">
    <property type="component" value="Chromosome"/>
</dbReference>
<accession>A0A1B1N123</accession>
<reference evidence="2 3" key="1">
    <citation type="submission" date="2016-01" db="EMBL/GenBank/DDBJ databases">
        <title>Complete Genome Sequence of Paenibacillus yonginensis DCY84, a novel Plant Growth-Promoting Bacteria with Elicitation of Induced Systemic Resistance.</title>
        <authorList>
            <person name="Kim Y.J."/>
            <person name="Yang D.C."/>
            <person name="Sukweenadhi J."/>
        </authorList>
    </citation>
    <scope>NUCLEOTIDE SEQUENCE [LARGE SCALE GENOMIC DNA]</scope>
    <source>
        <strain evidence="2 3">DCY84</strain>
    </source>
</reference>
<protein>
    <recommendedName>
        <fullName evidence="4">Sporulation protein</fullName>
    </recommendedName>
</protein>